<evidence type="ECO:0000313" key="2">
    <source>
        <dbReference type="Proteomes" id="UP000069771"/>
    </source>
</evidence>
<protein>
    <submittedName>
        <fullName evidence="1">Uncharacterized protein</fullName>
    </submittedName>
</protein>
<dbReference type="KEGG" id="fro:AALO17_17720"/>
<sequence>MQECQTQPRCSDGFPKQHVLCQPPAGIGVQKFLASSFLVW</sequence>
<proteinExistence type="predicted"/>
<evidence type="ECO:0000313" key="1">
    <source>
        <dbReference type="EMBL" id="AMK54906.1"/>
    </source>
</evidence>
<name>A0A140DW79_9FIRM</name>
<reference evidence="1 2" key="1">
    <citation type="journal article" date="2016" name="Gut Pathog.">
        <title>Whole genome sequencing of "Faecalibaculum rodentium" ALO17, isolated from C57BL/6J laboratory mouse feces.</title>
        <authorList>
            <person name="Lim S."/>
            <person name="Chang D.H."/>
            <person name="Ahn S."/>
            <person name="Kim B.C."/>
        </authorList>
    </citation>
    <scope>NUCLEOTIDE SEQUENCE [LARGE SCALE GENOMIC DNA]</scope>
    <source>
        <strain evidence="1 2">Alo17</strain>
    </source>
</reference>
<dbReference type="STRING" id="1702221.AALO17_17720"/>
<organism evidence="1 2">
    <name type="scientific">Faecalibaculum rodentium</name>
    <dbReference type="NCBI Taxonomy" id="1702221"/>
    <lineage>
        <taxon>Bacteria</taxon>
        <taxon>Bacillati</taxon>
        <taxon>Bacillota</taxon>
        <taxon>Erysipelotrichia</taxon>
        <taxon>Erysipelotrichales</taxon>
        <taxon>Erysipelotrichaceae</taxon>
        <taxon>Faecalibaculum</taxon>
    </lineage>
</organism>
<dbReference type="AlphaFoldDB" id="A0A140DW79"/>
<dbReference type="Proteomes" id="UP000069771">
    <property type="component" value="Chromosome"/>
</dbReference>
<dbReference type="EMBL" id="CP011391">
    <property type="protein sequence ID" value="AMK54906.1"/>
    <property type="molecule type" value="Genomic_DNA"/>
</dbReference>
<keyword evidence="2" id="KW-1185">Reference proteome</keyword>
<accession>A0A140DW79</accession>
<gene>
    <name evidence="1" type="ORF">AALO17_17720</name>
</gene>